<feature type="transmembrane region" description="Helical" evidence="1">
    <location>
        <begin position="29"/>
        <end position="46"/>
    </location>
</feature>
<evidence type="ECO:0000256" key="1">
    <source>
        <dbReference type="SAM" id="Phobius"/>
    </source>
</evidence>
<feature type="non-terminal residue" evidence="2">
    <location>
        <position position="63"/>
    </location>
</feature>
<gene>
    <name evidence="2" type="ORF">METZ01_LOCUS480508</name>
</gene>
<evidence type="ECO:0000313" key="2">
    <source>
        <dbReference type="EMBL" id="SVE27654.1"/>
    </source>
</evidence>
<proteinExistence type="predicted"/>
<reference evidence="2" key="1">
    <citation type="submission" date="2018-05" db="EMBL/GenBank/DDBJ databases">
        <authorList>
            <person name="Lanie J.A."/>
            <person name="Ng W.-L."/>
            <person name="Kazmierczak K.M."/>
            <person name="Andrzejewski T.M."/>
            <person name="Davidsen T.M."/>
            <person name="Wayne K.J."/>
            <person name="Tettelin H."/>
            <person name="Glass J.I."/>
            <person name="Rusch D."/>
            <person name="Podicherti R."/>
            <person name="Tsui H.-C.T."/>
            <person name="Winkler M.E."/>
        </authorList>
    </citation>
    <scope>NUCLEOTIDE SEQUENCE</scope>
</reference>
<sequence length="63" mass="7373">MFGMEEPEKVIDELAAKRRQFWHAWRRRGFVAVAFLLVLVPLYGTFRPLFEFLLFAVSLAALT</sequence>
<accession>A0A383C636</accession>
<keyword evidence="1" id="KW-1133">Transmembrane helix</keyword>
<keyword evidence="1" id="KW-0472">Membrane</keyword>
<organism evidence="2">
    <name type="scientific">marine metagenome</name>
    <dbReference type="NCBI Taxonomy" id="408172"/>
    <lineage>
        <taxon>unclassified sequences</taxon>
        <taxon>metagenomes</taxon>
        <taxon>ecological metagenomes</taxon>
    </lineage>
</organism>
<protein>
    <submittedName>
        <fullName evidence="2">Uncharacterized protein</fullName>
    </submittedName>
</protein>
<dbReference type="AlphaFoldDB" id="A0A383C636"/>
<name>A0A383C636_9ZZZZ</name>
<dbReference type="EMBL" id="UINC01206155">
    <property type="protein sequence ID" value="SVE27654.1"/>
    <property type="molecule type" value="Genomic_DNA"/>
</dbReference>
<keyword evidence="1" id="KW-0812">Transmembrane</keyword>